<keyword evidence="6 8" id="KW-1133">Transmembrane helix</keyword>
<dbReference type="Pfam" id="PF01032">
    <property type="entry name" value="FecCD"/>
    <property type="match status" value="1"/>
</dbReference>
<gene>
    <name evidence="9" type="ORF">JS521_10410</name>
</gene>
<reference evidence="9 10" key="1">
    <citation type="submission" date="2021-02" db="EMBL/GenBank/DDBJ databases">
        <title>Genome Streptomyces sp. RHZ10.</title>
        <authorList>
            <person name="Besaury L."/>
        </authorList>
    </citation>
    <scope>NUCLEOTIDE SEQUENCE [LARGE SCALE GENOMIC DNA]</scope>
    <source>
        <strain evidence="9 10">RHZ10</strain>
    </source>
</reference>
<evidence type="ECO:0000256" key="2">
    <source>
        <dbReference type="ARBA" id="ARBA00007935"/>
    </source>
</evidence>
<evidence type="ECO:0000313" key="9">
    <source>
        <dbReference type="EMBL" id="MBM7054265.1"/>
    </source>
</evidence>
<dbReference type="CDD" id="cd06550">
    <property type="entry name" value="TM_ABC_iron-siderophores_like"/>
    <property type="match status" value="1"/>
</dbReference>
<comment type="similarity">
    <text evidence="2">Belongs to the binding-protein-dependent transport system permease family. FecCD subfamily.</text>
</comment>
<evidence type="ECO:0000313" key="10">
    <source>
        <dbReference type="Proteomes" id="UP000712045"/>
    </source>
</evidence>
<proteinExistence type="inferred from homology"/>
<dbReference type="PANTHER" id="PTHR30472">
    <property type="entry name" value="FERRIC ENTEROBACTIN TRANSPORT SYSTEM PERMEASE PROTEIN"/>
    <property type="match status" value="1"/>
</dbReference>
<accession>A0ABS2HU58</accession>
<evidence type="ECO:0000256" key="5">
    <source>
        <dbReference type="ARBA" id="ARBA00022692"/>
    </source>
</evidence>
<evidence type="ECO:0000256" key="1">
    <source>
        <dbReference type="ARBA" id="ARBA00004651"/>
    </source>
</evidence>
<organism evidence="9 10">
    <name type="scientific">Streptomyces durocortorensis</name>
    <dbReference type="NCBI Taxonomy" id="2811104"/>
    <lineage>
        <taxon>Bacteria</taxon>
        <taxon>Bacillati</taxon>
        <taxon>Actinomycetota</taxon>
        <taxon>Actinomycetes</taxon>
        <taxon>Kitasatosporales</taxon>
        <taxon>Streptomycetaceae</taxon>
        <taxon>Streptomyces</taxon>
    </lineage>
</organism>
<dbReference type="RefSeq" id="WP_205082430.1">
    <property type="nucleotide sequence ID" value="NZ_JAFEUF010000036.1"/>
</dbReference>
<evidence type="ECO:0000256" key="8">
    <source>
        <dbReference type="SAM" id="Phobius"/>
    </source>
</evidence>
<feature type="transmembrane region" description="Helical" evidence="8">
    <location>
        <begin position="177"/>
        <end position="195"/>
    </location>
</feature>
<dbReference type="Gene3D" id="1.10.3470.10">
    <property type="entry name" value="ABC transporter involved in vitamin B12 uptake, BtuC"/>
    <property type="match status" value="1"/>
</dbReference>
<feature type="transmembrane region" description="Helical" evidence="8">
    <location>
        <begin position="126"/>
        <end position="145"/>
    </location>
</feature>
<dbReference type="SUPFAM" id="SSF81345">
    <property type="entry name" value="ABC transporter involved in vitamin B12 uptake, BtuC"/>
    <property type="match status" value="1"/>
</dbReference>
<protein>
    <submittedName>
        <fullName evidence="9">Iron chelate uptake ABC transporter family permease subunit</fullName>
    </submittedName>
</protein>
<comment type="subcellular location">
    <subcellularLocation>
        <location evidence="1">Cell membrane</location>
        <topology evidence="1">Multi-pass membrane protein</topology>
    </subcellularLocation>
</comment>
<sequence>MTTDSAITDADTGTVSGKTKAAARPFRLAFPPLSGTLRPRQLTVTAGLAVAVFAALCWHVSIGEYGIPLADVVRALTGSGDAGTLLVVQELRLPRAMTGLLAGIAFGMSGALLQTMTRNPLASPDMIGLTQGAGTAVVAGIVLGWDFGLGTQALGLFGALASALIVYGLAWRRGTTGYRIILVGIGVSWICLSATDYLLARGGRFQAQAALGWLVGNLNGRDWQQAAPLAYALVVLVPTALLIGRLMRTLQLGDDVAKGLGTRVQTVRLTVLLTGVGLVAFATAAAGPVAFVALAAPQIAQRLCRTAWPPPLAAGLTGALVVLASDVLARELIPGTELPVGIVTGVLGAPVLLWLLIRVNRAGSGG</sequence>
<feature type="transmembrane region" description="Helical" evidence="8">
    <location>
        <begin position="340"/>
        <end position="357"/>
    </location>
</feature>
<evidence type="ECO:0000256" key="7">
    <source>
        <dbReference type="ARBA" id="ARBA00023136"/>
    </source>
</evidence>
<feature type="transmembrane region" description="Helical" evidence="8">
    <location>
        <begin position="269"/>
        <end position="296"/>
    </location>
</feature>
<feature type="transmembrane region" description="Helical" evidence="8">
    <location>
        <begin position="308"/>
        <end position="328"/>
    </location>
</feature>
<comment type="caution">
    <text evidence="9">The sequence shown here is derived from an EMBL/GenBank/DDBJ whole genome shotgun (WGS) entry which is preliminary data.</text>
</comment>
<dbReference type="InterPro" id="IPR000522">
    <property type="entry name" value="ABC_transptr_permease_BtuC"/>
</dbReference>
<evidence type="ECO:0000256" key="6">
    <source>
        <dbReference type="ARBA" id="ARBA00022989"/>
    </source>
</evidence>
<keyword evidence="4" id="KW-1003">Cell membrane</keyword>
<evidence type="ECO:0000256" key="3">
    <source>
        <dbReference type="ARBA" id="ARBA00022448"/>
    </source>
</evidence>
<feature type="transmembrane region" description="Helical" evidence="8">
    <location>
        <begin position="42"/>
        <end position="61"/>
    </location>
</feature>
<keyword evidence="5 8" id="KW-0812">Transmembrane</keyword>
<name>A0ABS2HU58_9ACTN</name>
<feature type="transmembrane region" description="Helical" evidence="8">
    <location>
        <begin position="96"/>
        <end position="114"/>
    </location>
</feature>
<evidence type="ECO:0000256" key="4">
    <source>
        <dbReference type="ARBA" id="ARBA00022475"/>
    </source>
</evidence>
<dbReference type="PANTHER" id="PTHR30472:SF24">
    <property type="entry name" value="FERRIC ENTEROBACTIN TRANSPORT SYSTEM PERMEASE PROTEIN FEPG"/>
    <property type="match status" value="1"/>
</dbReference>
<feature type="transmembrane region" description="Helical" evidence="8">
    <location>
        <begin position="151"/>
        <end position="170"/>
    </location>
</feature>
<dbReference type="Proteomes" id="UP000712045">
    <property type="component" value="Unassembled WGS sequence"/>
</dbReference>
<keyword evidence="3" id="KW-0813">Transport</keyword>
<keyword evidence="10" id="KW-1185">Reference proteome</keyword>
<feature type="transmembrane region" description="Helical" evidence="8">
    <location>
        <begin position="229"/>
        <end position="248"/>
    </location>
</feature>
<dbReference type="InterPro" id="IPR037294">
    <property type="entry name" value="ABC_BtuC-like"/>
</dbReference>
<dbReference type="EMBL" id="JAFEUF010000036">
    <property type="protein sequence ID" value="MBM7054265.1"/>
    <property type="molecule type" value="Genomic_DNA"/>
</dbReference>
<keyword evidence="7 8" id="KW-0472">Membrane</keyword>